<organism evidence="1 2">
    <name type="scientific">Corticimicrobacter populi</name>
    <dbReference type="NCBI Taxonomy" id="2175229"/>
    <lineage>
        <taxon>Bacteria</taxon>
        <taxon>Pseudomonadati</taxon>
        <taxon>Pseudomonadota</taxon>
        <taxon>Betaproteobacteria</taxon>
        <taxon>Burkholderiales</taxon>
        <taxon>Alcaligenaceae</taxon>
        <taxon>Corticimicrobacter</taxon>
    </lineage>
</organism>
<evidence type="ECO:0000313" key="1">
    <source>
        <dbReference type="EMBL" id="PWF23000.1"/>
    </source>
</evidence>
<name>A0A2V1JX02_9BURK</name>
<evidence type="ECO:0000313" key="2">
    <source>
        <dbReference type="Proteomes" id="UP000245212"/>
    </source>
</evidence>
<dbReference type="InterPro" id="IPR024640">
    <property type="entry name" value="Toxin-antitoxin_type_1_toxin"/>
</dbReference>
<dbReference type="Proteomes" id="UP000245212">
    <property type="component" value="Unassembled WGS sequence"/>
</dbReference>
<gene>
    <name evidence="1" type="ORF">DD235_08295</name>
</gene>
<dbReference type="Pfam" id="PF12703">
    <property type="entry name" value="ptaRNA1_toxin"/>
    <property type="match status" value="1"/>
</dbReference>
<dbReference type="RefSeq" id="WP_109061615.1">
    <property type="nucleotide sequence ID" value="NZ_QETA01000003.1"/>
</dbReference>
<reference evidence="2" key="1">
    <citation type="submission" date="2018-05" db="EMBL/GenBank/DDBJ databases">
        <authorList>
            <person name="Li Y."/>
        </authorList>
    </citation>
    <scope>NUCLEOTIDE SEQUENCE [LARGE SCALE GENOMIC DNA]</scope>
    <source>
        <strain evidence="2">3d-2-2</strain>
    </source>
</reference>
<dbReference type="EMBL" id="QETA01000003">
    <property type="protein sequence ID" value="PWF23000.1"/>
    <property type="molecule type" value="Genomic_DNA"/>
</dbReference>
<keyword evidence="2" id="KW-1185">Reference proteome</keyword>
<accession>A0A2V1JX02</accession>
<sequence>MATMNSNEAVEAVHHAAALLGDLKWLDQDTARQISPMAEAVANMFVVLFYQAETGQATQDDFREALAAIQQTLPTA</sequence>
<dbReference type="AlphaFoldDB" id="A0A2V1JX02"/>
<proteinExistence type="predicted"/>
<protein>
    <submittedName>
        <fullName evidence="1">Toxin of toxin-antitoxin system</fullName>
    </submittedName>
</protein>
<comment type="caution">
    <text evidence="1">The sequence shown here is derived from an EMBL/GenBank/DDBJ whole genome shotgun (WGS) entry which is preliminary data.</text>
</comment>